<dbReference type="InterPro" id="IPR036505">
    <property type="entry name" value="Amidase/PGRP_sf"/>
</dbReference>
<dbReference type="STRING" id="146817.SAMN04488502_11710"/>
<reference evidence="4 5" key="1">
    <citation type="submission" date="2016-10" db="EMBL/GenBank/DDBJ databases">
        <authorList>
            <person name="de Groot N.N."/>
        </authorList>
    </citation>
    <scope>NUCLEOTIDE SEQUENCE [LARGE SCALE GENOMIC DNA]</scope>
    <source>
        <strain evidence="4 5">DSM 1736</strain>
    </source>
</reference>
<evidence type="ECO:0000313" key="4">
    <source>
        <dbReference type="EMBL" id="SDN30191.1"/>
    </source>
</evidence>
<evidence type="ECO:0000256" key="1">
    <source>
        <dbReference type="ARBA" id="ARBA00007553"/>
    </source>
</evidence>
<gene>
    <name evidence="4" type="ORF">SAMN04488502_11710</name>
</gene>
<dbReference type="InterPro" id="IPR006619">
    <property type="entry name" value="PGRP_domain_met/bac"/>
</dbReference>
<dbReference type="GO" id="GO:0008745">
    <property type="term" value="F:N-acetylmuramoyl-L-alanine amidase activity"/>
    <property type="evidence" value="ECO:0007669"/>
    <property type="project" value="InterPro"/>
</dbReference>
<dbReference type="SMART" id="SM00644">
    <property type="entry name" value="Ami_2"/>
    <property type="match status" value="1"/>
</dbReference>
<dbReference type="GO" id="GO:0009253">
    <property type="term" value="P:peptidoglycan catabolic process"/>
    <property type="evidence" value="ECO:0007669"/>
    <property type="project" value="InterPro"/>
</dbReference>
<dbReference type="RefSeq" id="WP_092075059.1">
    <property type="nucleotide sequence ID" value="NZ_FNHB01000017.1"/>
</dbReference>
<protein>
    <submittedName>
        <fullName evidence="4">N-acetylmuramoyl-L-alanine amidase</fullName>
    </submittedName>
</protein>
<dbReference type="Pfam" id="PF01510">
    <property type="entry name" value="Amidase_2"/>
    <property type="match status" value="1"/>
</dbReference>
<dbReference type="Proteomes" id="UP000214880">
    <property type="component" value="Unassembled WGS sequence"/>
</dbReference>
<dbReference type="GO" id="GO:0008270">
    <property type="term" value="F:zinc ion binding"/>
    <property type="evidence" value="ECO:0007669"/>
    <property type="project" value="InterPro"/>
</dbReference>
<dbReference type="CDD" id="cd06583">
    <property type="entry name" value="PGRP"/>
    <property type="match status" value="1"/>
</dbReference>
<dbReference type="EMBL" id="FNHB01000017">
    <property type="protein sequence ID" value="SDN30191.1"/>
    <property type="molecule type" value="Genomic_DNA"/>
</dbReference>
<dbReference type="InterPro" id="IPR015510">
    <property type="entry name" value="PGRP"/>
</dbReference>
<proteinExistence type="inferred from homology"/>
<evidence type="ECO:0000259" key="3">
    <source>
        <dbReference type="SMART" id="SM00701"/>
    </source>
</evidence>
<evidence type="ECO:0000259" key="2">
    <source>
        <dbReference type="SMART" id="SM00644"/>
    </source>
</evidence>
<dbReference type="SUPFAM" id="SSF55846">
    <property type="entry name" value="N-acetylmuramoyl-L-alanine amidase-like"/>
    <property type="match status" value="1"/>
</dbReference>
<feature type="domain" description="N-acetylmuramoyl-L-alanine amidase" evidence="2">
    <location>
        <begin position="9"/>
        <end position="139"/>
    </location>
</feature>
<dbReference type="PANTHER" id="PTHR11022">
    <property type="entry name" value="PEPTIDOGLYCAN RECOGNITION PROTEIN"/>
    <property type="match status" value="1"/>
</dbReference>
<dbReference type="SMART" id="SM00701">
    <property type="entry name" value="PGRP"/>
    <property type="match status" value="1"/>
</dbReference>
<organism evidence="4 5">
    <name type="scientific">Dendrosporobacter quercicolus</name>
    <dbReference type="NCBI Taxonomy" id="146817"/>
    <lineage>
        <taxon>Bacteria</taxon>
        <taxon>Bacillati</taxon>
        <taxon>Bacillota</taxon>
        <taxon>Negativicutes</taxon>
        <taxon>Selenomonadales</taxon>
        <taxon>Sporomusaceae</taxon>
        <taxon>Dendrosporobacter</taxon>
    </lineage>
</organism>
<dbReference type="InterPro" id="IPR002502">
    <property type="entry name" value="Amidase_domain"/>
</dbReference>
<dbReference type="AlphaFoldDB" id="A0A1H0AA71"/>
<dbReference type="OrthoDB" id="9812621at2"/>
<dbReference type="PANTHER" id="PTHR11022:SF41">
    <property type="entry name" value="PEPTIDOGLYCAN-RECOGNITION PROTEIN LC-RELATED"/>
    <property type="match status" value="1"/>
</dbReference>
<feature type="domain" description="Peptidoglycan recognition protein family" evidence="3">
    <location>
        <begin position="11"/>
        <end position="133"/>
    </location>
</feature>
<sequence>MIDVKETYLTFGDMVPQSVVKMIIIHHVGDLPRDVAAAEIHQWHLDRGWSGIGYHYVIRRDGSIERGRPEEYIGSHTYGYNTGSIGINLAGNMEIMTPAKAQIESAAMLIADVCNRYDLTPDSKTVLGHRDLTSTACPGKNLYEQLQTIRGKAVWYQHNGSGEEV</sequence>
<keyword evidence="5" id="KW-1185">Reference proteome</keyword>
<name>A0A1H0AA71_9FIRM</name>
<evidence type="ECO:0000313" key="5">
    <source>
        <dbReference type="Proteomes" id="UP000214880"/>
    </source>
</evidence>
<comment type="similarity">
    <text evidence="1">Belongs to the N-acetylmuramoyl-L-alanine amidase 2 family.</text>
</comment>
<dbReference type="Gene3D" id="3.40.80.10">
    <property type="entry name" value="Peptidoglycan recognition protein-like"/>
    <property type="match status" value="1"/>
</dbReference>
<accession>A0A1H0AA71</accession>